<dbReference type="PANTHER" id="PTHR48111:SF43">
    <property type="entry name" value="STAGE 0 SPORULATION PROTEIN A HOMOLOG"/>
    <property type="match status" value="1"/>
</dbReference>
<comment type="function">
    <text evidence="5">May play the central regulatory role in sporulation. It may be an element of the effector pathway responsible for the activation of sporulation genes in response to nutritional stress. Spo0A may act in concert with spo0H (a sigma factor) to control the expression of some genes that are critical to the sporulation process.</text>
</comment>
<dbReference type="GO" id="GO:0000976">
    <property type="term" value="F:transcription cis-regulatory region binding"/>
    <property type="evidence" value="ECO:0007669"/>
    <property type="project" value="TreeGrafter"/>
</dbReference>
<accession>A0A135YYI0</accession>
<dbReference type="PROSITE" id="PS51755">
    <property type="entry name" value="OMPR_PHOB"/>
    <property type="match status" value="1"/>
</dbReference>
<keyword evidence="4" id="KW-0804">Transcription</keyword>
<evidence type="ECO:0000256" key="1">
    <source>
        <dbReference type="ARBA" id="ARBA00018672"/>
    </source>
</evidence>
<dbReference type="STRING" id="1261.HMPREF3195_00183"/>
<feature type="DNA-binding region" description="OmpR/PhoB-type" evidence="7">
    <location>
        <begin position="145"/>
        <end position="243"/>
    </location>
</feature>
<evidence type="ECO:0000259" key="8">
    <source>
        <dbReference type="PROSITE" id="PS50110"/>
    </source>
</evidence>
<dbReference type="Pfam" id="PF00486">
    <property type="entry name" value="Trans_reg_C"/>
    <property type="match status" value="1"/>
</dbReference>
<proteinExistence type="predicted"/>
<keyword evidence="3 7" id="KW-0238">DNA-binding</keyword>
<evidence type="ECO:0000259" key="9">
    <source>
        <dbReference type="PROSITE" id="PS51755"/>
    </source>
</evidence>
<feature type="modified residue" description="4-aspartylphosphate" evidence="6">
    <location>
        <position position="71"/>
    </location>
</feature>
<keyword evidence="2" id="KW-0805">Transcription regulation</keyword>
<keyword evidence="6" id="KW-0597">Phosphoprotein</keyword>
<feature type="domain" description="Response regulatory" evidence="8">
    <location>
        <begin position="22"/>
        <end position="135"/>
    </location>
</feature>
<dbReference type="eggNOG" id="COG0745">
    <property type="taxonomic scope" value="Bacteria"/>
</dbReference>
<evidence type="ECO:0000256" key="6">
    <source>
        <dbReference type="PROSITE-ProRule" id="PRU00169"/>
    </source>
</evidence>
<protein>
    <recommendedName>
        <fullName evidence="1">Stage 0 sporulation protein A homolog</fullName>
    </recommendedName>
</protein>
<dbReference type="EMBL" id="LSQZ01000006">
    <property type="protein sequence ID" value="KXI14466.1"/>
    <property type="molecule type" value="Genomic_DNA"/>
</dbReference>
<dbReference type="PANTHER" id="PTHR48111">
    <property type="entry name" value="REGULATOR OF RPOS"/>
    <property type="match status" value="1"/>
</dbReference>
<dbReference type="SMART" id="SM00448">
    <property type="entry name" value="REC"/>
    <property type="match status" value="1"/>
</dbReference>
<comment type="caution">
    <text evidence="10">The sequence shown here is derived from an EMBL/GenBank/DDBJ whole genome shotgun (WGS) entry which is preliminary data.</text>
</comment>
<dbReference type="Pfam" id="PF00072">
    <property type="entry name" value="Response_reg"/>
    <property type="match status" value="1"/>
</dbReference>
<dbReference type="InterPro" id="IPR039420">
    <property type="entry name" value="WalR-like"/>
</dbReference>
<dbReference type="InterPro" id="IPR016032">
    <property type="entry name" value="Sig_transdc_resp-reg_C-effctor"/>
</dbReference>
<evidence type="ECO:0000256" key="7">
    <source>
        <dbReference type="PROSITE-ProRule" id="PRU01091"/>
    </source>
</evidence>
<dbReference type="InterPro" id="IPR001867">
    <property type="entry name" value="OmpR/PhoB-type_DNA-bd"/>
</dbReference>
<dbReference type="GO" id="GO:0032993">
    <property type="term" value="C:protein-DNA complex"/>
    <property type="evidence" value="ECO:0007669"/>
    <property type="project" value="TreeGrafter"/>
</dbReference>
<dbReference type="CDD" id="cd00383">
    <property type="entry name" value="trans_reg_C"/>
    <property type="match status" value="1"/>
</dbReference>
<dbReference type="SUPFAM" id="SSF46894">
    <property type="entry name" value="C-terminal effector domain of the bipartite response regulators"/>
    <property type="match status" value="1"/>
</dbReference>
<organism evidence="10 11">
    <name type="scientific">Peptostreptococcus anaerobius</name>
    <dbReference type="NCBI Taxonomy" id="1261"/>
    <lineage>
        <taxon>Bacteria</taxon>
        <taxon>Bacillati</taxon>
        <taxon>Bacillota</taxon>
        <taxon>Clostridia</taxon>
        <taxon>Peptostreptococcales</taxon>
        <taxon>Peptostreptococcaceae</taxon>
        <taxon>Peptostreptococcus</taxon>
    </lineage>
</organism>
<sequence>MVKLVTIGRFFIYLWKGGIKMKILIVEDDKNIERILKNELEKWGYSVDTVDKLDKVTDVFKESDPQLVLMDIVLPFFNGYYWCQEIRKISKVPIIFISSKSENMDIVMAMQFGGDDYITKPLNMDVTVAKVQAMLRRAYKFVNDIDYISYGPVNLHITDAKIAYDGQAVSLTKTELLIAQSLFKAQGGVASRESLMDRCWQNDNFIDDNTLAVNINRLRKKLSQIGLEGLIETKKGIGYYLREGV</sequence>
<dbReference type="Gene3D" id="1.10.10.10">
    <property type="entry name" value="Winged helix-like DNA-binding domain superfamily/Winged helix DNA-binding domain"/>
    <property type="match status" value="1"/>
</dbReference>
<dbReference type="InterPro" id="IPR011006">
    <property type="entry name" value="CheY-like_superfamily"/>
</dbReference>
<dbReference type="InterPro" id="IPR001789">
    <property type="entry name" value="Sig_transdc_resp-reg_receiver"/>
</dbReference>
<evidence type="ECO:0000256" key="3">
    <source>
        <dbReference type="ARBA" id="ARBA00023125"/>
    </source>
</evidence>
<reference evidence="10 11" key="1">
    <citation type="submission" date="2016-02" db="EMBL/GenBank/DDBJ databases">
        <authorList>
            <person name="Wen L."/>
            <person name="He K."/>
            <person name="Yang H."/>
        </authorList>
    </citation>
    <scope>NUCLEOTIDE SEQUENCE [LARGE SCALE GENOMIC DNA]</scope>
    <source>
        <strain evidence="10 11">MJR8628A</strain>
    </source>
</reference>
<dbReference type="InterPro" id="IPR036388">
    <property type="entry name" value="WH-like_DNA-bd_sf"/>
</dbReference>
<feature type="domain" description="OmpR/PhoB-type" evidence="9">
    <location>
        <begin position="145"/>
        <end position="243"/>
    </location>
</feature>
<evidence type="ECO:0000256" key="4">
    <source>
        <dbReference type="ARBA" id="ARBA00023163"/>
    </source>
</evidence>
<dbReference type="Gene3D" id="3.40.50.2300">
    <property type="match status" value="1"/>
</dbReference>
<dbReference type="SMART" id="SM00862">
    <property type="entry name" value="Trans_reg_C"/>
    <property type="match status" value="1"/>
</dbReference>
<dbReference type="CDD" id="cd18159">
    <property type="entry name" value="REC_OmpR_NsrR-like"/>
    <property type="match status" value="1"/>
</dbReference>
<dbReference type="GO" id="GO:0000156">
    <property type="term" value="F:phosphorelay response regulator activity"/>
    <property type="evidence" value="ECO:0007669"/>
    <property type="project" value="TreeGrafter"/>
</dbReference>
<dbReference type="PROSITE" id="PS50110">
    <property type="entry name" value="RESPONSE_REGULATORY"/>
    <property type="match status" value="1"/>
</dbReference>
<name>A0A135YYI0_9FIRM</name>
<dbReference type="PATRIC" id="fig|1261.5.peg.187"/>
<dbReference type="Proteomes" id="UP000070326">
    <property type="component" value="Unassembled WGS sequence"/>
</dbReference>
<dbReference type="AlphaFoldDB" id="A0A135YYI0"/>
<dbReference type="SUPFAM" id="SSF52172">
    <property type="entry name" value="CheY-like"/>
    <property type="match status" value="1"/>
</dbReference>
<evidence type="ECO:0000256" key="5">
    <source>
        <dbReference type="ARBA" id="ARBA00024867"/>
    </source>
</evidence>
<evidence type="ECO:0000313" key="10">
    <source>
        <dbReference type="EMBL" id="KXI14466.1"/>
    </source>
</evidence>
<evidence type="ECO:0000313" key="11">
    <source>
        <dbReference type="Proteomes" id="UP000070326"/>
    </source>
</evidence>
<dbReference type="GO" id="GO:0005829">
    <property type="term" value="C:cytosol"/>
    <property type="evidence" value="ECO:0007669"/>
    <property type="project" value="TreeGrafter"/>
</dbReference>
<gene>
    <name evidence="10" type="ORF">HMPREF3195_00183</name>
</gene>
<dbReference type="GO" id="GO:0006355">
    <property type="term" value="P:regulation of DNA-templated transcription"/>
    <property type="evidence" value="ECO:0007669"/>
    <property type="project" value="InterPro"/>
</dbReference>
<evidence type="ECO:0000256" key="2">
    <source>
        <dbReference type="ARBA" id="ARBA00023015"/>
    </source>
</evidence>